<organism evidence="1 2">
    <name type="scientific">Nicoliella spurrieriana</name>
    <dbReference type="NCBI Taxonomy" id="2925830"/>
    <lineage>
        <taxon>Bacteria</taxon>
        <taxon>Bacillati</taxon>
        <taxon>Bacillota</taxon>
        <taxon>Bacilli</taxon>
        <taxon>Lactobacillales</taxon>
        <taxon>Lactobacillaceae</taxon>
        <taxon>Nicoliella</taxon>
    </lineage>
</organism>
<proteinExistence type="predicted"/>
<dbReference type="KEGG" id="lbe:MOO44_08385"/>
<dbReference type="RefSeq" id="WP_260116667.1">
    <property type="nucleotide sequence ID" value="NZ_CP093361.1"/>
</dbReference>
<accession>A0A976X5M3</accession>
<name>A0A976X5M3_9LACO</name>
<dbReference type="Proteomes" id="UP000831181">
    <property type="component" value="Chromosome"/>
</dbReference>
<dbReference type="EMBL" id="CP093361">
    <property type="protein sequence ID" value="UQS86866.1"/>
    <property type="molecule type" value="Genomic_DNA"/>
</dbReference>
<evidence type="ECO:0000313" key="1">
    <source>
        <dbReference type="EMBL" id="UQS86866.1"/>
    </source>
</evidence>
<keyword evidence="2" id="KW-1185">Reference proteome</keyword>
<evidence type="ECO:0000313" key="2">
    <source>
        <dbReference type="Proteomes" id="UP000831181"/>
    </source>
</evidence>
<reference evidence="1" key="1">
    <citation type="journal article" date="2022" name="Int. J. Syst. Evol. Microbiol.">
        <title>Apilactobacillus apisilvae sp. nov., Nicolia spurrieriana gen. nov. sp. nov., Bombilactobacillus folatiphilus sp. nov. and Bombilactobacillus thymidiniphilus sp. nov., four new lactic acid bacterial isolates from stingless bees Tetragonula carbonaria and Austroplebeia australis.</title>
        <authorList>
            <person name="Oliphant S.A."/>
            <person name="Watson-Haigh N.S."/>
            <person name="Sumby K.M."/>
            <person name="Gardner J."/>
            <person name="Groom S."/>
            <person name="Jiranek V."/>
        </authorList>
    </citation>
    <scope>NUCLEOTIDE SEQUENCE</scope>
    <source>
        <strain evidence="1">SGEP1_A5</strain>
    </source>
</reference>
<gene>
    <name evidence="1" type="ORF">MOO44_08385</name>
</gene>
<dbReference type="AlphaFoldDB" id="A0A976X5M3"/>
<protein>
    <submittedName>
        <fullName evidence="1">Uncharacterized protein</fullName>
    </submittedName>
</protein>
<sequence length="166" mass="18808">MENKVFLKQMFDAKSLVISVNDNVLSVLAGDHTETVAEAITAFKQIPVDQRTLFIKMNLNHHQLEVFTALLTELMYADNDYHISLKSELQKVALDSFLEAADQAFALYSKPTIEITMKAFDLSIVINSIYDFINDNLVELEENQVAVLDTVAELMTKQFNTCVKQI</sequence>